<dbReference type="AlphaFoldDB" id="A0A1W2D0I5"/>
<accession>A0A1W2D0I5</accession>
<dbReference type="PANTHER" id="PTHR33498">
    <property type="entry name" value="TRANSPOSASE FOR INSERTION SEQUENCE ELEMENT IS1557"/>
    <property type="match status" value="1"/>
</dbReference>
<reference evidence="2 3" key="1">
    <citation type="submission" date="2017-04" db="EMBL/GenBank/DDBJ databases">
        <authorList>
            <person name="Afonso C.L."/>
            <person name="Miller P.J."/>
            <person name="Scott M.A."/>
            <person name="Spackman E."/>
            <person name="Goraichik I."/>
            <person name="Dimitrov K.M."/>
            <person name="Suarez D.L."/>
            <person name="Swayne D.E."/>
        </authorList>
    </citation>
    <scope>NUCLEOTIDE SEQUENCE [LARGE SCALE GENOMIC DNA]</scope>
    <source>
        <strain evidence="2 3">VK13</strain>
    </source>
</reference>
<organism evidence="2 3">
    <name type="scientific">Polynucleobacter kasalickyi</name>
    <dbReference type="NCBI Taxonomy" id="1938817"/>
    <lineage>
        <taxon>Bacteria</taxon>
        <taxon>Pseudomonadati</taxon>
        <taxon>Pseudomonadota</taxon>
        <taxon>Betaproteobacteria</taxon>
        <taxon>Burkholderiales</taxon>
        <taxon>Burkholderiaceae</taxon>
        <taxon>Polynucleobacter</taxon>
    </lineage>
</organism>
<dbReference type="OrthoDB" id="46712at2"/>
<feature type="domain" description="Transposase IS204/IS1001/IS1096/IS1165 DDE" evidence="1">
    <location>
        <begin position="151"/>
        <end position="383"/>
    </location>
</feature>
<name>A0A1W2D0I5_9BURK</name>
<dbReference type="Pfam" id="PF01610">
    <property type="entry name" value="DDE_Tnp_ISL3"/>
    <property type="match status" value="1"/>
</dbReference>
<keyword evidence="3" id="KW-1185">Reference proteome</keyword>
<sequence>MSQIDSILGLPDLSIEQVKRGQIVEVWCKPKVRPACLYCQHDPVRIKSTHHRVLKHTRQGNQLMVLHLALPKYHCPNCNRYFRHPLRGIRPRLRATESYRLEVFEAHDGGISQRKLTVTHKIGSATVERWYQQQIKNRVAELSSRHCPRILGIDEHFFSRKKGFATTFVDLKNHKVFDVVLGRSEASLRRYLSHLTGRDRVKFVVMDLSETYRKIVQQYFPNAKIVADRFHVIRLVNQHFLQVWNQQDPVGRKNRGLLSLMRRHHWNLTPEQQQNLSQYLEKFPILQALYQAKQKLNSFLLLKKVTAKKAKKYIPEFLQLLDQFEESPAKIIAQTIRSWLEPIIRMWRFSKSNGITEGFHTKMEMISRRAFGFRNFQNYRLRVLALCGWNGVINRV</sequence>
<evidence type="ECO:0000313" key="3">
    <source>
        <dbReference type="Proteomes" id="UP000192708"/>
    </source>
</evidence>
<dbReference type="EMBL" id="FWXJ01000033">
    <property type="protein sequence ID" value="SMC90544.1"/>
    <property type="molecule type" value="Genomic_DNA"/>
</dbReference>
<evidence type="ECO:0000313" key="2">
    <source>
        <dbReference type="EMBL" id="SMC90544.1"/>
    </source>
</evidence>
<dbReference type="NCBIfam" id="NF033550">
    <property type="entry name" value="transpos_ISL3"/>
    <property type="match status" value="1"/>
</dbReference>
<evidence type="ECO:0000259" key="1">
    <source>
        <dbReference type="Pfam" id="PF01610"/>
    </source>
</evidence>
<proteinExistence type="predicted"/>
<protein>
    <submittedName>
        <fullName evidence="2">Transposase</fullName>
    </submittedName>
</protein>
<dbReference type="Proteomes" id="UP000192708">
    <property type="component" value="Unassembled WGS sequence"/>
</dbReference>
<dbReference type="PANTHER" id="PTHR33498:SF1">
    <property type="entry name" value="TRANSPOSASE FOR INSERTION SEQUENCE ELEMENT IS1557"/>
    <property type="match status" value="1"/>
</dbReference>
<gene>
    <name evidence="2" type="ORF">SAMN06296008_1331</name>
</gene>
<dbReference type="RefSeq" id="WP_084286145.1">
    <property type="nucleotide sequence ID" value="NZ_FWXJ01000033.1"/>
</dbReference>
<dbReference type="InterPro" id="IPR002560">
    <property type="entry name" value="Transposase_DDE"/>
</dbReference>
<dbReference type="InterPro" id="IPR047951">
    <property type="entry name" value="Transpos_ISL3"/>
</dbReference>